<name>A0A2S9K5G5_9BURK</name>
<evidence type="ECO:0000313" key="2">
    <source>
        <dbReference type="Proteomes" id="UP000238589"/>
    </source>
</evidence>
<dbReference type="SUPFAM" id="SSF52091">
    <property type="entry name" value="SpoIIaa-like"/>
    <property type="match status" value="1"/>
</dbReference>
<dbReference type="Proteomes" id="UP000238589">
    <property type="component" value="Unassembled WGS sequence"/>
</dbReference>
<accession>A0A2S9K5G5</accession>
<dbReference type="RefSeq" id="WP_105748225.1">
    <property type="nucleotide sequence ID" value="NZ_PVLQ01000027.1"/>
</dbReference>
<organism evidence="1 2">
    <name type="scientific">Malikia granosa</name>
    <dbReference type="NCBI Taxonomy" id="263067"/>
    <lineage>
        <taxon>Bacteria</taxon>
        <taxon>Pseudomonadati</taxon>
        <taxon>Pseudomonadota</taxon>
        <taxon>Betaproteobacteria</taxon>
        <taxon>Burkholderiales</taxon>
        <taxon>Comamonadaceae</taxon>
        <taxon>Malikia</taxon>
    </lineage>
</organism>
<evidence type="ECO:0000313" key="1">
    <source>
        <dbReference type="EMBL" id="PRD65699.1"/>
    </source>
</evidence>
<proteinExistence type="predicted"/>
<evidence type="ECO:0008006" key="3">
    <source>
        <dbReference type="Google" id="ProtNLM"/>
    </source>
</evidence>
<gene>
    <name evidence="1" type="ORF">C6P64_09040</name>
</gene>
<protein>
    <recommendedName>
        <fullName evidence="3">STAS domain-containing protein</fullName>
    </recommendedName>
</protein>
<sequence>MTATTCQPAAGRQLCALPGLTAGHAQALAACLQSALHDGLPVAFEAVDEVDLAGVQLVLAYARDCAAAGRSAFDGPLPEPLRQALALTGCLNPSHEIDRELLS</sequence>
<dbReference type="InterPro" id="IPR036513">
    <property type="entry name" value="STAS_dom_sf"/>
</dbReference>
<reference evidence="1 2" key="1">
    <citation type="submission" date="2018-03" db="EMBL/GenBank/DDBJ databases">
        <title>Comparative genomics illustrates the genes involved in a hyperalkaliphilic mechanisms of Serpentinomonas isolated from highly-alkaline calcium-rich serpentinized springs.</title>
        <authorList>
            <person name="Suzuki S."/>
            <person name="Ishii S."/>
            <person name="Walworth N."/>
            <person name="Bird L."/>
            <person name="Kuenen J.G."/>
            <person name="Nealson K.H."/>
        </authorList>
    </citation>
    <scope>NUCLEOTIDE SEQUENCE [LARGE SCALE GENOMIC DNA]</scope>
    <source>
        <strain evidence="1 2">P1</strain>
    </source>
</reference>
<keyword evidence="2" id="KW-1185">Reference proteome</keyword>
<dbReference type="AlphaFoldDB" id="A0A2S9K5G5"/>
<dbReference type="EMBL" id="PVLQ01000027">
    <property type="protein sequence ID" value="PRD65699.1"/>
    <property type="molecule type" value="Genomic_DNA"/>
</dbReference>
<comment type="caution">
    <text evidence="1">The sequence shown here is derived from an EMBL/GenBank/DDBJ whole genome shotgun (WGS) entry which is preliminary data.</text>
</comment>